<evidence type="ECO:0000259" key="1">
    <source>
        <dbReference type="Pfam" id="PF01266"/>
    </source>
</evidence>
<organism evidence="2 3">
    <name type="scientific">Hirsutella rhossiliensis</name>
    <dbReference type="NCBI Taxonomy" id="111463"/>
    <lineage>
        <taxon>Eukaryota</taxon>
        <taxon>Fungi</taxon>
        <taxon>Dikarya</taxon>
        <taxon>Ascomycota</taxon>
        <taxon>Pezizomycotina</taxon>
        <taxon>Sordariomycetes</taxon>
        <taxon>Hypocreomycetidae</taxon>
        <taxon>Hypocreales</taxon>
        <taxon>Ophiocordycipitaceae</taxon>
        <taxon>Hirsutella</taxon>
    </lineage>
</organism>
<dbReference type="GeneID" id="68354501"/>
<dbReference type="Pfam" id="PF01266">
    <property type="entry name" value="DAO"/>
    <property type="match status" value="1"/>
</dbReference>
<reference evidence="2" key="1">
    <citation type="submission" date="2021-09" db="EMBL/GenBank/DDBJ databases">
        <title>A high-quality genome of the endoparasitic fungus Hirsutella rhossiliensis with a comparison of Hirsutella genomes reveals transposable elements contributing to genome size variation.</title>
        <authorList>
            <person name="Lin R."/>
            <person name="Jiao Y."/>
            <person name="Sun X."/>
            <person name="Ling J."/>
            <person name="Xie B."/>
            <person name="Cheng X."/>
        </authorList>
    </citation>
    <scope>NUCLEOTIDE SEQUENCE</scope>
    <source>
        <strain evidence="2">HR02</strain>
    </source>
</reference>
<dbReference type="Gene3D" id="3.30.9.10">
    <property type="entry name" value="D-Amino Acid Oxidase, subunit A, domain 2"/>
    <property type="match status" value="1"/>
</dbReference>
<name>A0A9P8N172_9HYPO</name>
<dbReference type="PANTHER" id="PTHR13847:SF129">
    <property type="entry name" value="FAD DEPENDENT OXIDOREDUCTASE"/>
    <property type="match status" value="1"/>
</dbReference>
<dbReference type="Gene3D" id="3.50.50.60">
    <property type="entry name" value="FAD/NAD(P)-binding domain"/>
    <property type="match status" value="1"/>
</dbReference>
<dbReference type="AlphaFoldDB" id="A0A9P8N172"/>
<dbReference type="EMBL" id="JAIZPD010000005">
    <property type="protein sequence ID" value="KAH0962862.1"/>
    <property type="molecule type" value="Genomic_DNA"/>
</dbReference>
<evidence type="ECO:0000313" key="3">
    <source>
        <dbReference type="Proteomes" id="UP000824596"/>
    </source>
</evidence>
<dbReference type="GO" id="GO:0005737">
    <property type="term" value="C:cytoplasm"/>
    <property type="evidence" value="ECO:0007669"/>
    <property type="project" value="TreeGrafter"/>
</dbReference>
<dbReference type="Proteomes" id="UP000824596">
    <property type="component" value="Unassembled WGS sequence"/>
</dbReference>
<dbReference type="SUPFAM" id="SSF51905">
    <property type="entry name" value="FAD/NAD(P)-binding domain"/>
    <property type="match status" value="1"/>
</dbReference>
<evidence type="ECO:0000313" key="2">
    <source>
        <dbReference type="EMBL" id="KAH0962862.1"/>
    </source>
</evidence>
<comment type="caution">
    <text evidence="2">The sequence shown here is derived from an EMBL/GenBank/DDBJ whole genome shotgun (WGS) entry which is preliminary data.</text>
</comment>
<feature type="domain" description="FAD dependent oxidoreductase" evidence="1">
    <location>
        <begin position="46"/>
        <end position="380"/>
    </location>
</feature>
<accession>A0A9P8N172</accession>
<proteinExistence type="predicted"/>
<keyword evidence="3" id="KW-1185">Reference proteome</keyword>
<dbReference type="RefSeq" id="XP_044720375.1">
    <property type="nucleotide sequence ID" value="XM_044863843.1"/>
</dbReference>
<dbReference type="PANTHER" id="PTHR13847">
    <property type="entry name" value="SARCOSINE DEHYDROGENASE-RELATED"/>
    <property type="match status" value="1"/>
</dbReference>
<dbReference type="InterPro" id="IPR036188">
    <property type="entry name" value="FAD/NAD-bd_sf"/>
</dbReference>
<dbReference type="InterPro" id="IPR006076">
    <property type="entry name" value="FAD-dep_OxRdtase"/>
</dbReference>
<dbReference type="OrthoDB" id="429143at2759"/>
<sequence length="423" mass="46321">MTARFPLQDGQAELPTLNSTHSYWHRDPSKKLLGHRTTESLPSTADVVVVGSGITGTFAARELVAGGRGVVMLDAREACWGATGRPQNGGHCQPGVWDSTPEVARFELATFNLIKKLVVEHEISCDWHVVGGVHAIFSHEVLEAARKQIKRLQQYPDLRDKAALILDKHELAAWHVPEAIAAVYQPNAAKCWPYKLVAWLLERLLGEHDAAAFNLQTNTPVEHLGRCGSSWIVHTRRGQILARDVLLATNGYTSRLLPKMTGLIVPLPHSYVWMKGADHQYLIHRGPEDILAVPGGEEGISRDDEVNPILSRALHTSLQHVWTGIMGYSRDCNPWVGRVPTTLVRGPDTESGTSGLWISAGYTGHGMPVAALCGVAVAEMMLGKADGVQVPGQWLSSDERAERAREAQFPNTVEELLAMLPAE</sequence>
<gene>
    <name evidence="2" type="ORF">HRG_05372</name>
</gene>
<protein>
    <submittedName>
        <fullName evidence="2">FAD dependent oxidoreductase domain-containing protein</fullName>
    </submittedName>
</protein>